<dbReference type="EMBL" id="FMAC01000007">
    <property type="protein sequence ID" value="SCB29870.1"/>
    <property type="molecule type" value="Genomic_DNA"/>
</dbReference>
<protein>
    <submittedName>
        <fullName evidence="2">Acyl carrier protein</fullName>
    </submittedName>
</protein>
<feature type="domain" description="Carrier" evidence="1">
    <location>
        <begin position="6"/>
        <end position="83"/>
    </location>
</feature>
<dbReference type="InterPro" id="IPR036736">
    <property type="entry name" value="ACP-like_sf"/>
</dbReference>
<dbReference type="OrthoDB" id="9804551at2"/>
<dbReference type="SUPFAM" id="SSF47336">
    <property type="entry name" value="ACP-like"/>
    <property type="match status" value="1"/>
</dbReference>
<keyword evidence="3" id="KW-1185">Reference proteome</keyword>
<dbReference type="InterPro" id="IPR009081">
    <property type="entry name" value="PP-bd_ACP"/>
</dbReference>
<dbReference type="STRING" id="52131.GA0061100_107181"/>
<accession>A0A1C3VPY9</accession>
<gene>
    <name evidence="2" type="ORF">GA0061100_107181</name>
</gene>
<name>A0A1C3VPY9_9HYPH</name>
<sequence length="94" mass="10502">MTEPHPPIADKLRDLIADFLGVPPAELTPERKLEEFNVDSFDFIEILYLIEDKTGLEIPASPTELRGKIDCIGDIYRLAEEYAIAANQKQASNG</sequence>
<organism evidence="2 3">
    <name type="scientific">Rhizobium hainanense</name>
    <dbReference type="NCBI Taxonomy" id="52131"/>
    <lineage>
        <taxon>Bacteria</taxon>
        <taxon>Pseudomonadati</taxon>
        <taxon>Pseudomonadota</taxon>
        <taxon>Alphaproteobacteria</taxon>
        <taxon>Hyphomicrobiales</taxon>
        <taxon>Rhizobiaceae</taxon>
        <taxon>Rhizobium/Agrobacterium group</taxon>
        <taxon>Rhizobium</taxon>
    </lineage>
</organism>
<evidence type="ECO:0000259" key="1">
    <source>
        <dbReference type="PROSITE" id="PS50075"/>
    </source>
</evidence>
<proteinExistence type="predicted"/>
<dbReference type="Gene3D" id="1.10.1200.10">
    <property type="entry name" value="ACP-like"/>
    <property type="match status" value="1"/>
</dbReference>
<dbReference type="PROSITE" id="PS50075">
    <property type="entry name" value="CARRIER"/>
    <property type="match status" value="1"/>
</dbReference>
<dbReference type="Proteomes" id="UP000186228">
    <property type="component" value="Unassembled WGS sequence"/>
</dbReference>
<dbReference type="RefSeq" id="WP_075854950.1">
    <property type="nucleotide sequence ID" value="NZ_FMAC01000007.1"/>
</dbReference>
<evidence type="ECO:0000313" key="2">
    <source>
        <dbReference type="EMBL" id="SCB29870.1"/>
    </source>
</evidence>
<evidence type="ECO:0000313" key="3">
    <source>
        <dbReference type="Proteomes" id="UP000186228"/>
    </source>
</evidence>
<reference evidence="3" key="1">
    <citation type="submission" date="2016-08" db="EMBL/GenBank/DDBJ databases">
        <authorList>
            <person name="Varghese N."/>
            <person name="Submissions Spin"/>
        </authorList>
    </citation>
    <scope>NUCLEOTIDE SEQUENCE [LARGE SCALE GENOMIC DNA]</scope>
    <source>
        <strain evidence="3">CCBAU 57015</strain>
    </source>
</reference>
<dbReference type="AlphaFoldDB" id="A0A1C3VPY9"/>
<dbReference type="Pfam" id="PF00550">
    <property type="entry name" value="PP-binding"/>
    <property type="match status" value="1"/>
</dbReference>